<organism evidence="2 3">
    <name type="scientific">Cloeon dipterum</name>
    <dbReference type="NCBI Taxonomy" id="197152"/>
    <lineage>
        <taxon>Eukaryota</taxon>
        <taxon>Metazoa</taxon>
        <taxon>Ecdysozoa</taxon>
        <taxon>Arthropoda</taxon>
        <taxon>Hexapoda</taxon>
        <taxon>Insecta</taxon>
        <taxon>Pterygota</taxon>
        <taxon>Palaeoptera</taxon>
        <taxon>Ephemeroptera</taxon>
        <taxon>Pisciforma</taxon>
        <taxon>Baetidae</taxon>
        <taxon>Cloeon</taxon>
    </lineage>
</organism>
<feature type="signal peptide" evidence="1">
    <location>
        <begin position="1"/>
        <end position="25"/>
    </location>
</feature>
<comment type="caution">
    <text evidence="2">The sequence shown here is derived from an EMBL/GenBank/DDBJ whole genome shotgun (WGS) entry which is preliminary data.</text>
</comment>
<accession>A0A8S1DPV0</accession>
<protein>
    <recommendedName>
        <fullName evidence="4">Secreted protein</fullName>
    </recommendedName>
</protein>
<name>A0A8S1DPV0_9INSE</name>
<sequence length="99" mass="11121">MACYLKFVLVASVLCQLGLWDAVWADNTHFGGLYYEAPCCGHHHVRHHRGKSRSPPESDLHIPERGKFGVSRKITFSCSAAIKDIVPLLKARKYSTELP</sequence>
<evidence type="ECO:0000313" key="2">
    <source>
        <dbReference type="EMBL" id="CAB3383126.1"/>
    </source>
</evidence>
<evidence type="ECO:0000313" key="3">
    <source>
        <dbReference type="Proteomes" id="UP000494165"/>
    </source>
</evidence>
<dbReference type="EMBL" id="CADEPI010000296">
    <property type="protein sequence ID" value="CAB3383126.1"/>
    <property type="molecule type" value="Genomic_DNA"/>
</dbReference>
<proteinExistence type="predicted"/>
<evidence type="ECO:0008006" key="4">
    <source>
        <dbReference type="Google" id="ProtNLM"/>
    </source>
</evidence>
<keyword evidence="1" id="KW-0732">Signal</keyword>
<gene>
    <name evidence="2" type="ORF">CLODIP_2_CD09627</name>
</gene>
<reference evidence="2 3" key="1">
    <citation type="submission" date="2020-04" db="EMBL/GenBank/DDBJ databases">
        <authorList>
            <person name="Alioto T."/>
            <person name="Alioto T."/>
            <person name="Gomez Garrido J."/>
        </authorList>
    </citation>
    <scope>NUCLEOTIDE SEQUENCE [LARGE SCALE GENOMIC DNA]</scope>
</reference>
<dbReference type="AlphaFoldDB" id="A0A8S1DPV0"/>
<dbReference type="Proteomes" id="UP000494165">
    <property type="component" value="Unassembled WGS sequence"/>
</dbReference>
<feature type="chain" id="PRO_5035824472" description="Secreted protein" evidence="1">
    <location>
        <begin position="26"/>
        <end position="99"/>
    </location>
</feature>
<keyword evidence="3" id="KW-1185">Reference proteome</keyword>
<evidence type="ECO:0000256" key="1">
    <source>
        <dbReference type="SAM" id="SignalP"/>
    </source>
</evidence>